<dbReference type="SUPFAM" id="SSF54637">
    <property type="entry name" value="Thioesterase/thiol ester dehydrase-isomerase"/>
    <property type="match status" value="1"/>
</dbReference>
<gene>
    <name evidence="1" type="ORF">SAMN04488518_110161</name>
</gene>
<reference evidence="1 2" key="1">
    <citation type="submission" date="2016-10" db="EMBL/GenBank/DDBJ databases">
        <authorList>
            <person name="Varghese N."/>
            <person name="Submissions S."/>
        </authorList>
    </citation>
    <scope>NUCLEOTIDE SEQUENCE [LARGE SCALE GENOMIC DNA]</scope>
    <source>
        <strain evidence="1 2">DSM 16392</strain>
    </source>
</reference>
<keyword evidence="2" id="KW-1185">Reference proteome</keyword>
<protein>
    <submittedName>
        <fullName evidence="1">4-hydroxybenzoyl-CoA thioesterase</fullName>
    </submittedName>
</protein>
<dbReference type="InterPro" id="IPR050563">
    <property type="entry name" value="4-hydroxybenzoyl-CoA_TE"/>
</dbReference>
<name>A0A1I4D286_9HYPH</name>
<dbReference type="InterPro" id="IPR029069">
    <property type="entry name" value="HotDog_dom_sf"/>
</dbReference>
<organism evidence="1 2">
    <name type="scientific">Pseudovibrio ascidiaceicola</name>
    <dbReference type="NCBI Taxonomy" id="285279"/>
    <lineage>
        <taxon>Bacteria</taxon>
        <taxon>Pseudomonadati</taxon>
        <taxon>Pseudomonadota</taxon>
        <taxon>Alphaproteobacteria</taxon>
        <taxon>Hyphomicrobiales</taxon>
        <taxon>Stappiaceae</taxon>
        <taxon>Pseudovibrio</taxon>
    </lineage>
</organism>
<evidence type="ECO:0000313" key="2">
    <source>
        <dbReference type="Proteomes" id="UP000199598"/>
    </source>
</evidence>
<dbReference type="PANTHER" id="PTHR31793:SF24">
    <property type="entry name" value="LONG-CHAIN ACYL-COA THIOESTERASE FADM"/>
    <property type="match status" value="1"/>
</dbReference>
<accession>A0A1I4D286</accession>
<dbReference type="PANTHER" id="PTHR31793">
    <property type="entry name" value="4-HYDROXYBENZOYL-COA THIOESTERASE FAMILY MEMBER"/>
    <property type="match status" value="1"/>
</dbReference>
<evidence type="ECO:0000313" key="1">
    <source>
        <dbReference type="EMBL" id="SFK86960.1"/>
    </source>
</evidence>
<dbReference type="Gene3D" id="3.10.129.10">
    <property type="entry name" value="Hotdog Thioesterase"/>
    <property type="match status" value="1"/>
</dbReference>
<proteinExistence type="predicted"/>
<dbReference type="RefSeq" id="WP_093521796.1">
    <property type="nucleotide sequence ID" value="NZ_FOSK01000010.1"/>
</dbReference>
<dbReference type="CDD" id="cd00586">
    <property type="entry name" value="4HBT"/>
    <property type="match status" value="1"/>
</dbReference>
<dbReference type="Proteomes" id="UP000199598">
    <property type="component" value="Unassembled WGS sequence"/>
</dbReference>
<dbReference type="EMBL" id="FOSK01000010">
    <property type="protein sequence ID" value="SFK86960.1"/>
    <property type="molecule type" value="Genomic_DNA"/>
</dbReference>
<comment type="caution">
    <text evidence="1">The sequence shown here is derived from an EMBL/GenBank/DDBJ whole genome shotgun (WGS) entry which is preliminary data.</text>
</comment>
<sequence>MVFERTIKVIFQHCDPAGIVFYPRYFEMINQVTEEWFEQSLGTSFVDIHINQGDAVPTAKIETEFKKPSKLGDELLFTLQVLKLGRSSVHLEFTVTCADQLRLTSRSVIVYVTGADKKPVSWPQAIKKQMEFFLKEEGPS</sequence>
<dbReference type="Pfam" id="PF13279">
    <property type="entry name" value="4HBT_2"/>
    <property type="match status" value="1"/>
</dbReference>